<protein>
    <submittedName>
        <fullName evidence="1">Uncharacterized protein</fullName>
    </submittedName>
</protein>
<dbReference type="EMBL" id="JAQQDW010000001">
    <property type="protein sequence ID" value="MFM0102065.1"/>
    <property type="molecule type" value="Genomic_DNA"/>
</dbReference>
<proteinExistence type="predicted"/>
<organism evidence="1 2">
    <name type="scientific">Paraburkholderia rhynchosiae</name>
    <dbReference type="NCBI Taxonomy" id="487049"/>
    <lineage>
        <taxon>Bacteria</taxon>
        <taxon>Pseudomonadati</taxon>
        <taxon>Pseudomonadota</taxon>
        <taxon>Betaproteobacteria</taxon>
        <taxon>Burkholderiales</taxon>
        <taxon>Burkholderiaceae</taxon>
        <taxon>Paraburkholderia</taxon>
    </lineage>
</organism>
<evidence type="ECO:0000313" key="2">
    <source>
        <dbReference type="Proteomes" id="UP001629235"/>
    </source>
</evidence>
<gene>
    <name evidence="1" type="ORF">PQR01_00785</name>
</gene>
<reference evidence="1 2" key="1">
    <citation type="journal article" date="2024" name="Chem. Sci.">
        <title>Discovery of megapolipeptins by genome mining of a Burkholderiales bacteria collection.</title>
        <authorList>
            <person name="Paulo B.S."/>
            <person name="Recchia M.J.J."/>
            <person name="Lee S."/>
            <person name="Fergusson C.H."/>
            <person name="Romanowski S.B."/>
            <person name="Hernandez A."/>
            <person name="Krull N."/>
            <person name="Liu D.Y."/>
            <person name="Cavanagh H."/>
            <person name="Bos A."/>
            <person name="Gray C.A."/>
            <person name="Murphy B.T."/>
            <person name="Linington R.G."/>
            <person name="Eustaquio A.S."/>
        </authorList>
    </citation>
    <scope>NUCLEOTIDE SEQUENCE [LARGE SCALE GENOMIC DNA]</scope>
    <source>
        <strain evidence="1 2">RL18-126-BIB-B</strain>
    </source>
</reference>
<accession>A0ACC7N367</accession>
<comment type="caution">
    <text evidence="1">The sequence shown here is derived from an EMBL/GenBank/DDBJ whole genome shotgun (WGS) entry which is preliminary data.</text>
</comment>
<evidence type="ECO:0000313" key="1">
    <source>
        <dbReference type="EMBL" id="MFM0102065.1"/>
    </source>
</evidence>
<sequence length="146" mass="16435">MACIRDGHQETNIGPAEVNITTLNQRGILCRLFIHFYLNRCIRHLNFYPAITIAINSIHIETGRLIDLDCIALFDITVIRLFQTDGPAVTPSVGENERARLSTDCGFCPFSQTAFAIVNAQGAHGCRLTPARINDQKRFHHRWSVT</sequence>
<name>A0ACC7N367_9BURK</name>
<keyword evidence="2" id="KW-1185">Reference proteome</keyword>
<dbReference type="Proteomes" id="UP001629235">
    <property type="component" value="Unassembled WGS sequence"/>
</dbReference>